<dbReference type="InterPro" id="IPR028953">
    <property type="entry name" value="Imm_IFT-like"/>
</dbReference>
<organism evidence="1">
    <name type="scientific">Mycolicibacterium sp. CBMA 213</name>
    <dbReference type="NCBI Taxonomy" id="1968788"/>
    <lineage>
        <taxon>Bacteria</taxon>
        <taxon>Bacillati</taxon>
        <taxon>Actinomycetota</taxon>
        <taxon>Actinomycetes</taxon>
        <taxon>Mycobacteriales</taxon>
        <taxon>Mycobacteriaceae</taxon>
        <taxon>Mycolicibacterium</taxon>
    </lineage>
</organism>
<dbReference type="RefSeq" id="WP_155921876.1">
    <property type="nucleotide sequence ID" value="NZ_MF600313.1"/>
</dbReference>
<gene>
    <name evidence="1" type="ORF">B5P44_p00124</name>
</gene>
<protein>
    <submittedName>
        <fullName evidence="1">Immunity factor for TNT</fullName>
    </submittedName>
</protein>
<sequence>MTQPQLSDELLGWARMAQYDTLDHDGETVLRARGRGEYRIQLRPSNRIALLEIDDDGGEHEVLFASDLTVIERFLVGVLGDDVRDDLELDYLPIPWRKTDLAHGFELSGMVRGYRTLSRVGAGPVAASRDETLSLVRLVPLSQFLTITFDELKQSFLHADGAPLLDGQHYSHRHHRRK</sequence>
<dbReference type="Pfam" id="PF15598">
    <property type="entry name" value="Imm61"/>
    <property type="match status" value="1"/>
</dbReference>
<geneLocation type="plasmid" evidence="1">
    <name>pCBMA213_1</name>
</geneLocation>
<dbReference type="EMBL" id="MF600313">
    <property type="protein sequence ID" value="AVN58419.1"/>
    <property type="molecule type" value="Genomic_DNA"/>
</dbReference>
<dbReference type="AlphaFoldDB" id="A0A343VR95"/>
<keyword evidence="1" id="KW-0614">Plasmid</keyword>
<proteinExistence type="predicted"/>
<name>A0A343VR95_9MYCO</name>
<accession>A0A343VR95</accession>
<reference evidence="1" key="1">
    <citation type="journal article" date="2018" name="Front. Microbiol.">
        <title>Beyond the Limits: tRNA Array Units in Mycobacterium Genomes.</title>
        <authorList>
            <person name="Morgado S.M."/>
            <person name="Vicente A.C."/>
        </authorList>
    </citation>
    <scope>NUCLEOTIDE SEQUENCE</scope>
    <source>
        <strain evidence="1">CBMA 213</strain>
        <plasmid evidence="1">pCBMA213_1</plasmid>
    </source>
</reference>
<evidence type="ECO:0000313" key="1">
    <source>
        <dbReference type="EMBL" id="AVN58419.1"/>
    </source>
</evidence>